<dbReference type="WBParaSite" id="SSLN_0001543401-mRNA-1">
    <property type="protein sequence ID" value="SSLN_0001543401-mRNA-1"/>
    <property type="gene ID" value="SSLN_0001543401"/>
</dbReference>
<gene>
    <name evidence="1" type="ORF">SSLN_LOCUS14875</name>
</gene>
<evidence type="ECO:0000313" key="2">
    <source>
        <dbReference type="Proteomes" id="UP000275846"/>
    </source>
</evidence>
<name>A0A183TEH7_SCHSO</name>
<reference evidence="3" key="1">
    <citation type="submission" date="2016-06" db="UniProtKB">
        <authorList>
            <consortium name="WormBaseParasite"/>
        </authorList>
    </citation>
    <scope>IDENTIFICATION</scope>
</reference>
<sequence length="96" mass="10844">MNSLRATLMCVLIRKSVSTHFNFPYDNAPSDVQLELIELHASDVILSKVTSCTTLIDFYRQLPHAVSNVVSPCQACDRNVWQHLFVRAAVLQNEVL</sequence>
<evidence type="ECO:0000313" key="3">
    <source>
        <dbReference type="WBParaSite" id="SSLN_0001543401-mRNA-1"/>
    </source>
</evidence>
<dbReference type="OrthoDB" id="6283535at2759"/>
<evidence type="ECO:0000313" key="1">
    <source>
        <dbReference type="EMBL" id="VDM01261.1"/>
    </source>
</evidence>
<proteinExistence type="predicted"/>
<keyword evidence="2" id="KW-1185">Reference proteome</keyword>
<dbReference type="Proteomes" id="UP000275846">
    <property type="component" value="Unassembled WGS sequence"/>
</dbReference>
<dbReference type="AlphaFoldDB" id="A0A183TEH7"/>
<protein>
    <submittedName>
        <fullName evidence="3">Secreted protein</fullName>
    </submittedName>
</protein>
<accession>A0A183TEH7</accession>
<reference evidence="1 2" key="2">
    <citation type="submission" date="2018-11" db="EMBL/GenBank/DDBJ databases">
        <authorList>
            <consortium name="Pathogen Informatics"/>
        </authorList>
    </citation>
    <scope>NUCLEOTIDE SEQUENCE [LARGE SCALE GENOMIC DNA]</scope>
    <source>
        <strain evidence="1 2">NST_G2</strain>
    </source>
</reference>
<organism evidence="3">
    <name type="scientific">Schistocephalus solidus</name>
    <name type="common">Tapeworm</name>
    <dbReference type="NCBI Taxonomy" id="70667"/>
    <lineage>
        <taxon>Eukaryota</taxon>
        <taxon>Metazoa</taxon>
        <taxon>Spiralia</taxon>
        <taxon>Lophotrochozoa</taxon>
        <taxon>Platyhelminthes</taxon>
        <taxon>Cestoda</taxon>
        <taxon>Eucestoda</taxon>
        <taxon>Diphyllobothriidea</taxon>
        <taxon>Diphyllobothriidae</taxon>
        <taxon>Schistocephalus</taxon>
    </lineage>
</organism>
<dbReference type="EMBL" id="UYSU01039391">
    <property type="protein sequence ID" value="VDM01261.1"/>
    <property type="molecule type" value="Genomic_DNA"/>
</dbReference>